<evidence type="ECO:0000259" key="6">
    <source>
        <dbReference type="Pfam" id="PF17657"/>
    </source>
</evidence>
<accession>X1AAF2</accession>
<dbReference type="Pfam" id="PF17657">
    <property type="entry name" value="DNA_pol3_finger"/>
    <property type="match status" value="1"/>
</dbReference>
<dbReference type="AlphaFoldDB" id="X1AAF2"/>
<evidence type="ECO:0000256" key="4">
    <source>
        <dbReference type="ARBA" id="ARBA00022932"/>
    </source>
</evidence>
<sequence>PEIELPEGKTADQFLADLCYQGLHQYYPHPTPEIEQRLSYELEVIKKTQFANYFLVVWDLISFARKQNILFGVRGSAAASIVLHCLGITAVDPIEHKLVFERFLNLERQEMPDIDLDFEDDRRDEVIAYVSRKYGHDHVAQIITFGTLGAKAALRDVGRALGMPYSDVDRVARLVPFSPNMTLERALEENGELRAIYHEDAIIHNLVDQARGVEGIARHASTHAAGVVISREPLTRYVPLQRVSKGSGQEQVMAQFTMEDIAQIGLLKMDFLGLTNLTILSKAKEIIYQNHGIEIDLRHIPMDDAKTFALLSSGETAGVFQLEGAGMRRYIKELKPTAFSDIAAVVALYRPGPMEPINSFSQANFSRVEMSAASRSRLGRGTGIASPHRSNMVDCPLSRRRCSR</sequence>
<dbReference type="GO" id="GO:0003887">
    <property type="term" value="F:DNA-directed DNA polymerase activity"/>
    <property type="evidence" value="ECO:0007669"/>
    <property type="project" value="UniProtKB-KW"/>
</dbReference>
<dbReference type="Pfam" id="PF07733">
    <property type="entry name" value="DNA_pol3_alpha"/>
    <property type="match status" value="1"/>
</dbReference>
<proteinExistence type="predicted"/>
<evidence type="ECO:0000256" key="2">
    <source>
        <dbReference type="ARBA" id="ARBA00022695"/>
    </source>
</evidence>
<name>X1AAF2_9ZZZZ</name>
<evidence type="ECO:0000256" key="1">
    <source>
        <dbReference type="ARBA" id="ARBA00022679"/>
    </source>
</evidence>
<keyword evidence="3" id="KW-0235">DNA replication</keyword>
<organism evidence="7">
    <name type="scientific">marine sediment metagenome</name>
    <dbReference type="NCBI Taxonomy" id="412755"/>
    <lineage>
        <taxon>unclassified sequences</taxon>
        <taxon>metagenomes</taxon>
        <taxon>ecological metagenomes</taxon>
    </lineage>
</organism>
<dbReference type="InterPro" id="IPR041931">
    <property type="entry name" value="DNA_pol3_alpha_thumb_dom"/>
</dbReference>
<dbReference type="NCBIfam" id="TIGR00594">
    <property type="entry name" value="polc"/>
    <property type="match status" value="1"/>
</dbReference>
<dbReference type="EMBL" id="BART01007385">
    <property type="protein sequence ID" value="GAG57121.1"/>
    <property type="molecule type" value="Genomic_DNA"/>
</dbReference>
<comment type="caution">
    <text evidence="7">The sequence shown here is derived from an EMBL/GenBank/DDBJ whole genome shotgun (WGS) entry which is preliminary data.</text>
</comment>
<protein>
    <submittedName>
        <fullName evidence="7">Uncharacterized protein</fullName>
    </submittedName>
</protein>
<dbReference type="GO" id="GO:0008408">
    <property type="term" value="F:3'-5' exonuclease activity"/>
    <property type="evidence" value="ECO:0007669"/>
    <property type="project" value="InterPro"/>
</dbReference>
<feature type="domain" description="Bacterial DNA polymerase III alpha subunit NTPase" evidence="5">
    <location>
        <begin position="14"/>
        <end position="273"/>
    </location>
</feature>
<dbReference type="InterPro" id="IPR004805">
    <property type="entry name" value="DnaE2/DnaE/PolC"/>
</dbReference>
<gene>
    <name evidence="7" type="ORF">S01H4_16815</name>
</gene>
<evidence type="ECO:0000313" key="7">
    <source>
        <dbReference type="EMBL" id="GAG57121.1"/>
    </source>
</evidence>
<evidence type="ECO:0000259" key="5">
    <source>
        <dbReference type="Pfam" id="PF07733"/>
    </source>
</evidence>
<keyword evidence="4" id="KW-0239">DNA-directed DNA polymerase</keyword>
<keyword evidence="1" id="KW-0808">Transferase</keyword>
<dbReference type="InterPro" id="IPR040982">
    <property type="entry name" value="DNA_pol3_finger"/>
</dbReference>
<dbReference type="PANTHER" id="PTHR32294:SF0">
    <property type="entry name" value="DNA POLYMERASE III SUBUNIT ALPHA"/>
    <property type="match status" value="1"/>
</dbReference>
<dbReference type="GO" id="GO:0006260">
    <property type="term" value="P:DNA replication"/>
    <property type="evidence" value="ECO:0007669"/>
    <property type="project" value="UniProtKB-KW"/>
</dbReference>
<dbReference type="PANTHER" id="PTHR32294">
    <property type="entry name" value="DNA POLYMERASE III SUBUNIT ALPHA"/>
    <property type="match status" value="1"/>
</dbReference>
<feature type="domain" description="DNA polymerase III alpha subunit finger" evidence="6">
    <location>
        <begin position="276"/>
        <end position="369"/>
    </location>
</feature>
<dbReference type="Gene3D" id="1.10.10.1600">
    <property type="entry name" value="Bacterial DNA polymerase III alpha subunit, thumb domain"/>
    <property type="match status" value="1"/>
</dbReference>
<reference evidence="7" key="1">
    <citation type="journal article" date="2014" name="Front. Microbiol.">
        <title>High frequency of phylogenetically diverse reductive dehalogenase-homologous genes in deep subseafloor sedimentary metagenomes.</title>
        <authorList>
            <person name="Kawai M."/>
            <person name="Futagami T."/>
            <person name="Toyoda A."/>
            <person name="Takaki Y."/>
            <person name="Nishi S."/>
            <person name="Hori S."/>
            <person name="Arai W."/>
            <person name="Tsubouchi T."/>
            <person name="Morono Y."/>
            <person name="Uchiyama I."/>
            <person name="Ito T."/>
            <person name="Fujiyama A."/>
            <person name="Inagaki F."/>
            <person name="Takami H."/>
        </authorList>
    </citation>
    <scope>NUCLEOTIDE SEQUENCE</scope>
    <source>
        <strain evidence="7">Expedition CK06-06</strain>
    </source>
</reference>
<dbReference type="InterPro" id="IPR011708">
    <property type="entry name" value="DNA_pol3_alpha_NTPase_dom"/>
</dbReference>
<evidence type="ECO:0000256" key="3">
    <source>
        <dbReference type="ARBA" id="ARBA00022705"/>
    </source>
</evidence>
<feature type="non-terminal residue" evidence="7">
    <location>
        <position position="1"/>
    </location>
</feature>
<keyword evidence="2" id="KW-0548">Nucleotidyltransferase</keyword>